<accession>C7DG23</accession>
<dbReference type="SUPFAM" id="SSF53335">
    <property type="entry name" value="S-adenosyl-L-methionine-dependent methyltransferases"/>
    <property type="match status" value="1"/>
</dbReference>
<evidence type="ECO:0000313" key="2">
    <source>
        <dbReference type="Proteomes" id="UP000332487"/>
    </source>
</evidence>
<gene>
    <name evidence="1" type="ORF">UNLARM2_1009</name>
</gene>
<name>C7DG23_MICA2</name>
<dbReference type="Proteomes" id="UP000332487">
    <property type="component" value="Unassembled WGS sequence"/>
</dbReference>
<evidence type="ECO:0000313" key="1">
    <source>
        <dbReference type="EMBL" id="EET90493.1"/>
    </source>
</evidence>
<reference evidence="1 2" key="2">
    <citation type="journal article" date="2010" name="Proc. Natl. Acad. Sci. U.S.A.">
        <title>Enigmatic, ultrasmall, uncultivated Archaea.</title>
        <authorList>
            <person name="Baker B.J."/>
            <person name="Comolli L.R."/>
            <person name="Dick G.J."/>
            <person name="Hauser L.J."/>
            <person name="Hyatt D."/>
            <person name="Dill B.D."/>
            <person name="Land M.L."/>
            <person name="Verberkmoes N.C."/>
            <person name="Hettich R.L."/>
            <person name="Banfield J.F."/>
        </authorList>
    </citation>
    <scope>NUCLEOTIDE SEQUENCE [LARGE SCALE GENOMIC DNA]</scope>
    <source>
        <strain evidence="1">ARMAN-2</strain>
    </source>
</reference>
<sequence>MKGYGRKTYGPDFTFSQLLKYRHYAKIEKDLKMLCPRINFKDYVWEYSQIDWKNKVVLDIGGTIGARALFFLLNGAKFVYLIEESTKYRQIYEGLKNMPTSQAYAFRPNEGFFAPVKFVKLPAKGYLNGILRNSSFIDKKRHP</sequence>
<dbReference type="EMBL" id="GG697236">
    <property type="protein sequence ID" value="EET90493.1"/>
    <property type="molecule type" value="Genomic_DNA"/>
</dbReference>
<organism evidence="1 2">
    <name type="scientific">Candidatus Micrarchaeum acidiphilum ARMAN-2</name>
    <dbReference type="NCBI Taxonomy" id="425595"/>
    <lineage>
        <taxon>Archaea</taxon>
        <taxon>Candidatus Micrarchaeota</taxon>
        <taxon>Candidatus Micrarchaeia</taxon>
        <taxon>Candidatus Micrarchaeales</taxon>
        <taxon>Candidatus Micrarchaeaceae</taxon>
        <taxon>Candidatus Micrarchaeum</taxon>
    </lineage>
</organism>
<dbReference type="InterPro" id="IPR029063">
    <property type="entry name" value="SAM-dependent_MTases_sf"/>
</dbReference>
<protein>
    <submittedName>
        <fullName evidence="1">Uncharacterized protein</fullName>
    </submittedName>
</protein>
<reference evidence="1 2" key="1">
    <citation type="journal article" date="2009" name="Genome Biol.">
        <title>Community-wide analysis of microbial genome sequence signatures.</title>
        <authorList>
            <person name="Dick G.J."/>
            <person name="Andersson A.F."/>
            <person name="Baker B.J."/>
            <person name="Simmons S.L."/>
            <person name="Thomas B.C."/>
            <person name="Yelton A.P."/>
            <person name="Banfield J.F."/>
        </authorList>
    </citation>
    <scope>NUCLEOTIDE SEQUENCE [LARGE SCALE GENOMIC DNA]</scope>
    <source>
        <strain evidence="1">ARMAN-2</strain>
    </source>
</reference>
<proteinExistence type="predicted"/>
<keyword evidence="2" id="KW-1185">Reference proteome</keyword>
<dbReference type="AlphaFoldDB" id="C7DG23"/>